<feature type="domain" description="Alpha-macroglobulin receptor-binding" evidence="18">
    <location>
        <begin position="1246"/>
        <end position="1330"/>
    </location>
</feature>
<dbReference type="Gene3D" id="1.50.10.20">
    <property type="match status" value="1"/>
</dbReference>
<keyword evidence="3" id="KW-1003">Cell membrane</keyword>
<comment type="similarity">
    <text evidence="2">Belongs to the protease inhibitor I39 (alpha-2-macroglobulin) family.</text>
</comment>
<evidence type="ECO:0000256" key="2">
    <source>
        <dbReference type="ARBA" id="ARBA00010952"/>
    </source>
</evidence>
<dbReference type="GO" id="GO:0005615">
    <property type="term" value="C:extracellular space"/>
    <property type="evidence" value="ECO:0007669"/>
    <property type="project" value="InterPro"/>
</dbReference>
<dbReference type="InterPro" id="IPR036595">
    <property type="entry name" value="A-macroglobulin_rcpt-bd_sf"/>
</dbReference>
<evidence type="ECO:0000256" key="12">
    <source>
        <dbReference type="ARBA" id="ARBA00023288"/>
    </source>
</evidence>
<evidence type="ECO:0000256" key="1">
    <source>
        <dbReference type="ARBA" id="ARBA00004609"/>
    </source>
</evidence>
<dbReference type="InterPro" id="IPR019742">
    <property type="entry name" value="MacrogloblnA2_CS"/>
</dbReference>
<keyword evidence="5" id="KW-0646">Protease inhibitor</keyword>
<proteinExistence type="inferred from homology"/>
<dbReference type="GO" id="GO:0005886">
    <property type="term" value="C:plasma membrane"/>
    <property type="evidence" value="ECO:0007669"/>
    <property type="project" value="UniProtKB-SubCell"/>
</dbReference>
<dbReference type="Gene3D" id="2.60.40.2950">
    <property type="match status" value="1"/>
</dbReference>
<dbReference type="PANTHER" id="PTHR11412:SF136">
    <property type="entry name" value="CD109 ANTIGEN"/>
    <property type="match status" value="1"/>
</dbReference>
<name>A0A8C4PHP9_EQUAS</name>
<evidence type="ECO:0000256" key="16">
    <source>
        <dbReference type="SAM" id="SignalP"/>
    </source>
</evidence>
<dbReference type="GO" id="GO:0004867">
    <property type="term" value="F:serine-type endopeptidase inhibitor activity"/>
    <property type="evidence" value="ECO:0007669"/>
    <property type="project" value="UniProtKB-KW"/>
</dbReference>
<dbReference type="SMART" id="SM01361">
    <property type="entry name" value="A2M_recep"/>
    <property type="match status" value="1"/>
</dbReference>
<dbReference type="InterPro" id="IPR047565">
    <property type="entry name" value="Alpha-macroglob_thiol-ester_cl"/>
</dbReference>
<evidence type="ECO:0000313" key="19">
    <source>
        <dbReference type="Ensembl" id="ENSEASP00005005828.1"/>
    </source>
</evidence>
<dbReference type="Pfam" id="PF07677">
    <property type="entry name" value="A2M_recep"/>
    <property type="match status" value="1"/>
</dbReference>
<dbReference type="FunFam" id="2.60.40.10:FF:000155">
    <property type="entry name" value="complement C3 isoform X1"/>
    <property type="match status" value="1"/>
</dbReference>
<protein>
    <recommendedName>
        <fullName evidence="15">CD109 antigen</fullName>
    </recommendedName>
</protein>
<evidence type="ECO:0000259" key="18">
    <source>
        <dbReference type="SMART" id="SM01361"/>
    </source>
</evidence>
<dbReference type="InterPro" id="IPR011625">
    <property type="entry name" value="A2M_N_BRD"/>
</dbReference>
<keyword evidence="7" id="KW-0722">Serine protease inhibitor</keyword>
<dbReference type="Pfam" id="PF17791">
    <property type="entry name" value="MG3"/>
    <property type="match status" value="1"/>
</dbReference>
<dbReference type="Gene3D" id="2.20.130.20">
    <property type="match status" value="1"/>
</dbReference>
<evidence type="ECO:0000256" key="13">
    <source>
        <dbReference type="ARBA" id="ARBA00056820"/>
    </source>
</evidence>
<dbReference type="SMART" id="SM01419">
    <property type="entry name" value="Thiol-ester_cl"/>
    <property type="match status" value="1"/>
</dbReference>
<dbReference type="InterPro" id="IPR009048">
    <property type="entry name" value="A-macroglobulin_rcpt-bd"/>
</dbReference>
<dbReference type="Pfam" id="PF01835">
    <property type="entry name" value="MG2"/>
    <property type="match status" value="1"/>
</dbReference>
<accession>A0A8C4PHP9</accession>
<dbReference type="Gene3D" id="2.60.40.10">
    <property type="entry name" value="Immunoglobulins"/>
    <property type="match status" value="1"/>
</dbReference>
<keyword evidence="4" id="KW-0336">GPI-anchor</keyword>
<dbReference type="InterPro" id="IPR011626">
    <property type="entry name" value="Alpha-macroglobulin_TED"/>
</dbReference>
<dbReference type="InterPro" id="IPR014756">
    <property type="entry name" value="Ig_E-set"/>
</dbReference>
<feature type="signal peptide" evidence="16">
    <location>
        <begin position="1"/>
        <end position="21"/>
    </location>
</feature>
<dbReference type="Gene3D" id="2.60.40.1930">
    <property type="match status" value="2"/>
</dbReference>
<keyword evidence="8" id="KW-0882">Thioester bond</keyword>
<dbReference type="FunFam" id="2.60.40.690:FF:000005">
    <property type="entry name" value="CD109 molecule"/>
    <property type="match status" value="1"/>
</dbReference>
<dbReference type="Gene3D" id="6.20.50.160">
    <property type="match status" value="1"/>
</dbReference>
<dbReference type="PANTHER" id="PTHR11412">
    <property type="entry name" value="MACROGLOBULIN / COMPLEMENT"/>
    <property type="match status" value="1"/>
</dbReference>
<dbReference type="FunFam" id="2.60.40.2950:FF:000002">
    <property type="entry name" value="CD109 isoform 3"/>
    <property type="match status" value="1"/>
</dbReference>
<comment type="subcellular location">
    <subcellularLocation>
        <location evidence="1">Cell membrane</location>
        <topology evidence="1">Lipid-anchor</topology>
        <topology evidence="1">GPI-anchor</topology>
    </subcellularLocation>
</comment>
<evidence type="ECO:0000256" key="8">
    <source>
        <dbReference type="ARBA" id="ARBA00022966"/>
    </source>
</evidence>
<dbReference type="FunFam" id="1.50.10.20:FF:000001">
    <property type="entry name" value="CD109 isoform 1"/>
    <property type="match status" value="1"/>
</dbReference>
<evidence type="ECO:0000256" key="4">
    <source>
        <dbReference type="ARBA" id="ARBA00022622"/>
    </source>
</evidence>
<evidence type="ECO:0000256" key="15">
    <source>
        <dbReference type="ARBA" id="ARBA00069665"/>
    </source>
</evidence>
<evidence type="ECO:0000256" key="5">
    <source>
        <dbReference type="ARBA" id="ARBA00022690"/>
    </source>
</evidence>
<dbReference type="Pfam" id="PF07678">
    <property type="entry name" value="TED_complement"/>
    <property type="match status" value="1"/>
</dbReference>
<evidence type="ECO:0000256" key="14">
    <source>
        <dbReference type="ARBA" id="ARBA00063008"/>
    </source>
</evidence>
<gene>
    <name evidence="19" type="primary">CD109</name>
</gene>
<dbReference type="FunFam" id="2.60.40.1940:FF:000003">
    <property type="entry name" value="CD109 isoform 1"/>
    <property type="match status" value="1"/>
</dbReference>
<reference evidence="19" key="1">
    <citation type="submission" date="2023-03" db="UniProtKB">
        <authorList>
            <consortium name="Ensembl"/>
        </authorList>
    </citation>
    <scope>IDENTIFICATION</scope>
</reference>
<evidence type="ECO:0000256" key="9">
    <source>
        <dbReference type="ARBA" id="ARBA00023136"/>
    </source>
</evidence>
<dbReference type="Gene3D" id="2.60.40.1940">
    <property type="match status" value="1"/>
</dbReference>
<dbReference type="GO" id="GO:0098552">
    <property type="term" value="C:side of membrane"/>
    <property type="evidence" value="ECO:0007669"/>
    <property type="project" value="UniProtKB-KW"/>
</dbReference>
<organism evidence="19">
    <name type="scientific">Equus asinus asinus</name>
    <dbReference type="NCBI Taxonomy" id="83772"/>
    <lineage>
        <taxon>Eukaryota</taxon>
        <taxon>Metazoa</taxon>
        <taxon>Chordata</taxon>
        <taxon>Craniata</taxon>
        <taxon>Vertebrata</taxon>
        <taxon>Euteleostomi</taxon>
        <taxon>Mammalia</taxon>
        <taxon>Eutheria</taxon>
        <taxon>Laurasiatheria</taxon>
        <taxon>Perissodactyla</taxon>
        <taxon>Equidae</taxon>
        <taxon>Equus</taxon>
    </lineage>
</organism>
<comment type="function">
    <text evidence="13">Modulates negatively TGFB1 signaling in keratinocytes.</text>
</comment>
<dbReference type="Pfam" id="PF00207">
    <property type="entry name" value="A2M"/>
    <property type="match status" value="1"/>
</dbReference>
<dbReference type="PROSITE" id="PS00477">
    <property type="entry name" value="ALPHA_2_MACROGLOBULIN"/>
    <property type="match status" value="1"/>
</dbReference>
<dbReference type="Pfam" id="PF07703">
    <property type="entry name" value="A2M_BRD"/>
    <property type="match status" value="1"/>
</dbReference>
<feature type="domain" description="Alpha-2-macroglobulin" evidence="17">
    <location>
        <begin position="634"/>
        <end position="725"/>
    </location>
</feature>
<comment type="subunit">
    <text evidence="14">Heterodimer; disulfide-linked. Interacts with TGFB1 and TGFBR1. Forms a heteromeric complex with TGFBR1, TGFBR2 and TGFBR3 in a ligand-independent manner.</text>
</comment>
<evidence type="ECO:0000256" key="3">
    <source>
        <dbReference type="ARBA" id="ARBA00022475"/>
    </source>
</evidence>
<dbReference type="InterPro" id="IPR041813">
    <property type="entry name" value="A2M_TED"/>
</dbReference>
<evidence type="ECO:0000256" key="6">
    <source>
        <dbReference type="ARBA" id="ARBA00022729"/>
    </source>
</evidence>
<feature type="chain" id="PRO_5034615486" description="CD109 antigen" evidence="16">
    <location>
        <begin position="22"/>
        <end position="1380"/>
    </location>
</feature>
<dbReference type="SUPFAM" id="SSF49410">
    <property type="entry name" value="Alpha-macroglobulin receptor domain"/>
    <property type="match status" value="1"/>
</dbReference>
<evidence type="ECO:0000256" key="10">
    <source>
        <dbReference type="ARBA" id="ARBA00023157"/>
    </source>
</evidence>
<dbReference type="InterPro" id="IPR001599">
    <property type="entry name" value="Macroglobln_a2"/>
</dbReference>
<dbReference type="CDD" id="cd02897">
    <property type="entry name" value="A2M_2"/>
    <property type="match status" value="1"/>
</dbReference>
<dbReference type="Ensembl" id="ENSEAST00005006369.1">
    <property type="protein sequence ID" value="ENSEASP00005005828.1"/>
    <property type="gene ID" value="ENSEASG00005004082.1"/>
</dbReference>
<dbReference type="Gene3D" id="2.60.40.690">
    <property type="entry name" value="Alpha-macroglobulin, receptor-binding domain"/>
    <property type="match status" value="1"/>
</dbReference>
<evidence type="ECO:0000259" key="17">
    <source>
        <dbReference type="SMART" id="SM01360"/>
    </source>
</evidence>
<evidence type="ECO:0000256" key="11">
    <source>
        <dbReference type="ARBA" id="ARBA00023180"/>
    </source>
</evidence>
<dbReference type="FunFam" id="2.60.40.1930:FF:000001">
    <property type="entry name" value="CD109 isoform 3"/>
    <property type="match status" value="1"/>
</dbReference>
<sequence length="1380" mass="154285">MRGPRPLSAAQLVCVWTAALAAGPGPRFLVTAPGIIRPGGNVTIGVELLEHSPPQVTVKAELVKKAANLTVSVLEAEGLFEKGSFKTLILPSLPLNSADEIYELHVAGRAQDEILFSNSTRLSFETKRMTVFIQTDKSLYKPKQDVKFRIVTLFSDFKPCRTAVNILIKDPKSNLIQQWLSEQSDLGVISKTFLLSSHPILGDWSIQVQVNDQMYYQSFQVSEYVLPKFEVALQTPLYCSLNSKSLNGTVIAKYTYGKPVKGDVTLTFLPLSFWGMKKNITKKLKINGYANFSFNDEEMKKVMEFSEGLSEHVYLSSPGPVEILATVTESLTGISRNASSNVFFKQHDHIIEFFDYATVLKPSLNFTATVKVTRSDGNQLTPEERRTNVVITVTQRNYTDYWSRWNSRDQEVEAVQIINYTVPQNGIFKIEFPILDDSSELQLKASFLNSVSSMAVHGMFMSPSKTYIQLKTRDENIKVGSPFELVVSGNKQLKELSYMINLFWSKANAEPSEKVSLRVSVTQPDSVVGIVAVDKSVNLMNASNDITMENVVHELELYNTGYYLGMFMNSFAVFQECGLWVLTDAHLVKDSIDGVYDSVESAERFVEESEAYMVDLRDFALGGRPHVRRHFPETWLWLDANMGSRMDQEFEVTVPDSITSWVATAFVISEDLGLGLTTTPVELQAFQPFFIFLNLPYSVIRGEEFALEVTIFNYLKDVTEVKVIIEKSDKFDILMASNEINATGHQQTILVPSEDGATVLFPIKPIHLGEIPITVTAVSLAASDAVTQKILVKAEGIEKSYSQSILLDLTDNKLQTTLKTLSFSFPPDTVSGSARVQVTAIGDILGSSINGLASLIRMPYGCGEQNMINFAPNIYVLDYLTKKKQLTENLKEKALSFMRQGYQRELLYQSVFYIILFPFSPRLSAFVLRCFLEADPYIDIDQNVLHRIFTWLKGRQKSSGEFWEPGRVIHSELQGGSTSPVTLTAYIVTSLLGYKKYQPNIDVQESINFLESEFNRGISDNYTLALITHALSSVRSPKAKEALDMLTWRAEREGDVQFWVSSVSRLSESWQPSSLDIEVAAYALLSHFLQGQLSAGVPVMRWLSRQRNRLGGFVSTQDTIVALKALSEFAALMNTERTNIQVTVMRPTSPSPVKFLIDTQNRFLLQTAELAAVQPTTVNISAKGVGFAVCQLNIIYNVKDSGSSRSQKSIQNQEAFDLDVAVKDNKDDLNHLNLNVCTRFLGPARSGMALMEVNLLSGFMVPSDAIPLSETLKKVEHEHGKLNLYLDSVNETLFCVDIPAVRNFKVSNTQDALVSIVDYYEPRRQAVRSYNSEVKLSSCDLCGDDHSCRPCENGVAASCCHSSVVFVFCFVLLFSLQCWL</sequence>
<keyword evidence="10" id="KW-1015">Disulfide bond</keyword>
<dbReference type="SUPFAM" id="SSF48239">
    <property type="entry name" value="Terpenoid cyclases/Protein prenyltransferases"/>
    <property type="match status" value="1"/>
</dbReference>
<dbReference type="InterPro" id="IPR008930">
    <property type="entry name" value="Terpenoid_cyclase/PrenylTrfase"/>
</dbReference>
<dbReference type="InterPro" id="IPR041555">
    <property type="entry name" value="MG3"/>
</dbReference>
<keyword evidence="12" id="KW-0449">Lipoprotein</keyword>
<keyword evidence="6 16" id="KW-0732">Signal</keyword>
<keyword evidence="9" id="KW-0472">Membrane</keyword>
<keyword evidence="11" id="KW-0325">Glycoprotein</keyword>
<dbReference type="SMART" id="SM01360">
    <property type="entry name" value="A2M"/>
    <property type="match status" value="1"/>
</dbReference>
<dbReference type="InterPro" id="IPR002890">
    <property type="entry name" value="MG2"/>
</dbReference>
<dbReference type="Gene3D" id="2.60.120.1540">
    <property type="match status" value="1"/>
</dbReference>
<dbReference type="InterPro" id="IPR050473">
    <property type="entry name" value="A2M/Complement_sys"/>
</dbReference>
<evidence type="ECO:0000256" key="7">
    <source>
        <dbReference type="ARBA" id="ARBA00022900"/>
    </source>
</evidence>
<dbReference type="SUPFAM" id="SSF81296">
    <property type="entry name" value="E set domains"/>
    <property type="match status" value="1"/>
</dbReference>
<dbReference type="InterPro" id="IPR013783">
    <property type="entry name" value="Ig-like_fold"/>
</dbReference>